<dbReference type="SUPFAM" id="SSF51621">
    <property type="entry name" value="Phosphoenolpyruvate/pyruvate domain"/>
    <property type="match status" value="1"/>
</dbReference>
<dbReference type="GO" id="GO:0016832">
    <property type="term" value="F:aldehyde-lyase activity"/>
    <property type="evidence" value="ECO:0007669"/>
    <property type="project" value="TreeGrafter"/>
</dbReference>
<dbReference type="GO" id="GO:0046872">
    <property type="term" value="F:metal ion binding"/>
    <property type="evidence" value="ECO:0007669"/>
    <property type="project" value="UniProtKB-KW"/>
</dbReference>
<evidence type="ECO:0000256" key="3">
    <source>
        <dbReference type="ARBA" id="ARBA00023239"/>
    </source>
</evidence>
<dbReference type="PANTHER" id="PTHR30502:SF0">
    <property type="entry name" value="PHOSPHOENOLPYRUVATE CARBOXYLASE FAMILY PROTEIN"/>
    <property type="match status" value="1"/>
</dbReference>
<dbReference type="InterPro" id="IPR050251">
    <property type="entry name" value="HpcH-HpaI_aldolase"/>
</dbReference>
<evidence type="ECO:0000256" key="2">
    <source>
        <dbReference type="ARBA" id="ARBA00022723"/>
    </source>
</evidence>
<keyword evidence="2" id="KW-0479">Metal-binding</keyword>
<proteinExistence type="inferred from homology"/>
<dbReference type="InterPro" id="IPR015813">
    <property type="entry name" value="Pyrv/PenolPyrv_kinase-like_dom"/>
</dbReference>
<evidence type="ECO:0000259" key="4">
    <source>
        <dbReference type="Pfam" id="PF03328"/>
    </source>
</evidence>
<dbReference type="Pfam" id="PF03328">
    <property type="entry name" value="HpcH_HpaI"/>
    <property type="match status" value="1"/>
</dbReference>
<dbReference type="InterPro" id="IPR040442">
    <property type="entry name" value="Pyrv_kinase-like_dom_sf"/>
</dbReference>
<sequence>MTTAIELRKRWARGETVFGAWAALPCAFAAELMCVPGVGYVCIDQQHGLVDYSDMVGMLRAIEGRGVVPLTRVPANENWMIGKALDAGAQGVVVPMVNNRSEAAAAVAACRYAPAGARSFGPVRASMVLDSRDVAVVGDSMLCFVMVETRDAVERIDEIASTPGLDGIYVGPADLALGLGLPPNLDKEEPEHVAAVERVLQACQKHGIVAGIQCGSGRAARKFADKGFRFVTFAKDSSLIPSAMDKEITAAFGDSAVQGTKQRGYA</sequence>
<name>A0A158J4V2_9BURK</name>
<dbReference type="PANTHER" id="PTHR30502">
    <property type="entry name" value="2-KETO-3-DEOXY-L-RHAMNONATE ALDOLASE"/>
    <property type="match status" value="1"/>
</dbReference>
<evidence type="ECO:0000313" key="6">
    <source>
        <dbReference type="Proteomes" id="UP000054683"/>
    </source>
</evidence>
<reference evidence="5 6" key="1">
    <citation type="submission" date="2016-01" db="EMBL/GenBank/DDBJ databases">
        <authorList>
            <person name="Oliw E.H."/>
        </authorList>
    </citation>
    <scope>NUCLEOTIDE SEQUENCE [LARGE SCALE GENOMIC DNA]</scope>
    <source>
        <strain evidence="5">LMG 27134</strain>
    </source>
</reference>
<keyword evidence="3" id="KW-0456">Lyase</keyword>
<dbReference type="Gene3D" id="3.20.20.60">
    <property type="entry name" value="Phosphoenolpyruvate-binding domains"/>
    <property type="match status" value="1"/>
</dbReference>
<protein>
    <submittedName>
        <fullName evidence="5">2-dehydro-3-deoxyglucarate aldolase</fullName>
    </submittedName>
</protein>
<evidence type="ECO:0000256" key="1">
    <source>
        <dbReference type="ARBA" id="ARBA00005568"/>
    </source>
</evidence>
<organism evidence="5 6">
    <name type="scientific">Caballeronia udeis</name>
    <dbReference type="NCBI Taxonomy" id="1232866"/>
    <lineage>
        <taxon>Bacteria</taxon>
        <taxon>Pseudomonadati</taxon>
        <taxon>Pseudomonadota</taxon>
        <taxon>Betaproteobacteria</taxon>
        <taxon>Burkholderiales</taxon>
        <taxon>Burkholderiaceae</taxon>
        <taxon>Caballeronia</taxon>
    </lineage>
</organism>
<evidence type="ECO:0000313" key="5">
    <source>
        <dbReference type="EMBL" id="SAL63389.1"/>
    </source>
</evidence>
<dbReference type="EMBL" id="FCOK02000070">
    <property type="protein sequence ID" value="SAL63389.1"/>
    <property type="molecule type" value="Genomic_DNA"/>
</dbReference>
<dbReference type="Proteomes" id="UP000054683">
    <property type="component" value="Unassembled WGS sequence"/>
</dbReference>
<accession>A0A158J4V2</accession>
<gene>
    <name evidence="5" type="ORF">AWB69_07110</name>
</gene>
<dbReference type="AlphaFoldDB" id="A0A158J4V2"/>
<dbReference type="GO" id="GO:0005737">
    <property type="term" value="C:cytoplasm"/>
    <property type="evidence" value="ECO:0007669"/>
    <property type="project" value="TreeGrafter"/>
</dbReference>
<comment type="similarity">
    <text evidence="1">Belongs to the HpcH/HpaI aldolase family.</text>
</comment>
<dbReference type="InterPro" id="IPR005000">
    <property type="entry name" value="Aldolase/citrate-lyase_domain"/>
</dbReference>
<dbReference type="RefSeq" id="WP_062091306.1">
    <property type="nucleotide sequence ID" value="NZ_FCOK02000070.1"/>
</dbReference>
<feature type="domain" description="HpcH/HpaI aldolase/citrate lyase" evidence="4">
    <location>
        <begin position="27"/>
        <end position="239"/>
    </location>
</feature>